<keyword evidence="2" id="KW-1185">Reference proteome</keyword>
<reference evidence="1 2" key="1">
    <citation type="submission" date="2013-11" db="EMBL/GenBank/DDBJ databases">
        <title>Complete genome sequence of Clostridum sp. M2/40.</title>
        <authorList>
            <person name="Wibberg D."/>
            <person name="Puehler A."/>
            <person name="Schlueter A."/>
        </authorList>
    </citation>
    <scope>NUCLEOTIDE SEQUENCE [LARGE SCALE GENOMIC DNA]</scope>
    <source>
        <strain evidence="2">M2/40</strain>
    </source>
</reference>
<dbReference type="PATRIC" id="fig|1216932.3.peg.558"/>
<dbReference type="KEGG" id="clt:CM240_0571"/>
<proteinExistence type="predicted"/>
<evidence type="ECO:0000313" key="1">
    <source>
        <dbReference type="EMBL" id="CDM67736.1"/>
    </source>
</evidence>
<protein>
    <submittedName>
        <fullName evidence="1">Uncharacterized protein</fullName>
    </submittedName>
</protein>
<dbReference type="eggNOG" id="COG1835">
    <property type="taxonomic scope" value="Bacteria"/>
</dbReference>
<dbReference type="HOGENOM" id="CLU_2859711_0_0_9"/>
<dbReference type="OrthoDB" id="2003288at2"/>
<organism evidence="1 2">
    <name type="scientific">Clostridium bornimense</name>
    <dbReference type="NCBI Taxonomy" id="1216932"/>
    <lineage>
        <taxon>Bacteria</taxon>
        <taxon>Bacillati</taxon>
        <taxon>Bacillota</taxon>
        <taxon>Clostridia</taxon>
        <taxon>Eubacteriales</taxon>
        <taxon>Clostridiaceae</taxon>
        <taxon>Clostridium</taxon>
    </lineage>
</organism>
<dbReference type="STRING" id="1216932.CM240_0571"/>
<sequence length="64" mass="7166">MAESGTYIISFWNGRPYMSSLHTVAVDYNGISYATYNLKGWGNISYAEPSEYANNYICGYYLGG</sequence>
<dbReference type="Proteomes" id="UP000019426">
    <property type="component" value="Chromosome M2/40_rep1"/>
</dbReference>
<name>W6RSZ3_9CLOT</name>
<evidence type="ECO:0000313" key="2">
    <source>
        <dbReference type="Proteomes" id="UP000019426"/>
    </source>
</evidence>
<dbReference type="EMBL" id="HG917868">
    <property type="protein sequence ID" value="CDM67736.1"/>
    <property type="molecule type" value="Genomic_DNA"/>
</dbReference>
<dbReference type="AlphaFoldDB" id="W6RSZ3"/>
<accession>W6RSZ3</accession>
<gene>
    <name evidence="1" type="ORF">CM240_0571</name>
</gene>